<evidence type="ECO:0000256" key="2">
    <source>
        <dbReference type="SAM" id="MobiDB-lite"/>
    </source>
</evidence>
<feature type="compositionally biased region" description="Gly residues" evidence="2">
    <location>
        <begin position="295"/>
        <end position="308"/>
    </location>
</feature>
<reference evidence="3 4" key="1">
    <citation type="journal article" date="2010" name="Nature">
        <title>The Ectocarpus genome and the independent evolution of multicellularity in brown algae.</title>
        <authorList>
            <person name="Cock J.M."/>
            <person name="Sterck L."/>
            <person name="Rouze P."/>
            <person name="Scornet D."/>
            <person name="Allen A.E."/>
            <person name="Amoutzias G."/>
            <person name="Anthouard V."/>
            <person name="Artiguenave F."/>
            <person name="Aury J.M."/>
            <person name="Badger J.H."/>
            <person name="Beszteri B."/>
            <person name="Billiau K."/>
            <person name="Bonnet E."/>
            <person name="Bothwell J.H."/>
            <person name="Bowler C."/>
            <person name="Boyen C."/>
            <person name="Brownlee C."/>
            <person name="Carrano C.J."/>
            <person name="Charrier B."/>
            <person name="Cho G.Y."/>
            <person name="Coelho S.M."/>
            <person name="Collen J."/>
            <person name="Corre E."/>
            <person name="Da Silva C."/>
            <person name="Delage L."/>
            <person name="Delaroque N."/>
            <person name="Dittami S.M."/>
            <person name="Doulbeau S."/>
            <person name="Elias M."/>
            <person name="Farnham G."/>
            <person name="Gachon C.M."/>
            <person name="Gschloessl B."/>
            <person name="Heesch S."/>
            <person name="Jabbari K."/>
            <person name="Jubin C."/>
            <person name="Kawai H."/>
            <person name="Kimura K."/>
            <person name="Kloareg B."/>
            <person name="Kupper F.C."/>
            <person name="Lang D."/>
            <person name="Le Bail A."/>
            <person name="Leblanc C."/>
            <person name="Lerouge P."/>
            <person name="Lohr M."/>
            <person name="Lopez P.J."/>
            <person name="Martens C."/>
            <person name="Maumus F."/>
            <person name="Michel G."/>
            <person name="Miranda-Saavedra D."/>
            <person name="Morales J."/>
            <person name="Moreau H."/>
            <person name="Motomura T."/>
            <person name="Nagasato C."/>
            <person name="Napoli C.A."/>
            <person name="Nelson D.R."/>
            <person name="Nyvall-Collen P."/>
            <person name="Peters A.F."/>
            <person name="Pommier C."/>
            <person name="Potin P."/>
            <person name="Poulain J."/>
            <person name="Quesneville H."/>
            <person name="Read B."/>
            <person name="Rensing S.A."/>
            <person name="Ritter A."/>
            <person name="Rousvoal S."/>
            <person name="Samanta M."/>
            <person name="Samson G."/>
            <person name="Schroeder D.C."/>
            <person name="Segurens B."/>
            <person name="Strittmatter M."/>
            <person name="Tonon T."/>
            <person name="Tregear J.W."/>
            <person name="Valentin K."/>
            <person name="von Dassow P."/>
            <person name="Yamagishi T."/>
            <person name="Van de Peer Y."/>
            <person name="Wincker P."/>
        </authorList>
    </citation>
    <scope>NUCLEOTIDE SEQUENCE [LARGE SCALE GENOMIC DNA]</scope>
    <source>
        <strain evidence="4">Ec32 / CCAP1310/4</strain>
    </source>
</reference>
<evidence type="ECO:0000256" key="1">
    <source>
        <dbReference type="SAM" id="Coils"/>
    </source>
</evidence>
<feature type="region of interest" description="Disordered" evidence="2">
    <location>
        <begin position="270"/>
        <end position="315"/>
    </location>
</feature>
<keyword evidence="1" id="KW-0175">Coiled coil</keyword>
<dbReference type="Proteomes" id="UP000002630">
    <property type="component" value="Linkage Group LG11"/>
</dbReference>
<dbReference type="Pfam" id="PF00612">
    <property type="entry name" value="IQ"/>
    <property type="match status" value="2"/>
</dbReference>
<proteinExistence type="predicted"/>
<dbReference type="Gene3D" id="1.20.5.190">
    <property type="match status" value="1"/>
</dbReference>
<feature type="compositionally biased region" description="Basic residues" evidence="2">
    <location>
        <begin position="276"/>
        <end position="287"/>
    </location>
</feature>
<dbReference type="AlphaFoldDB" id="D7FTD2"/>
<name>D7FTD2_ECTSI</name>
<evidence type="ECO:0000313" key="3">
    <source>
        <dbReference type="EMBL" id="CBJ48510.1"/>
    </source>
</evidence>
<accession>D7FTD2</accession>
<dbReference type="InParanoid" id="D7FTD2"/>
<keyword evidence="4" id="KW-1185">Reference proteome</keyword>
<organism evidence="3 4">
    <name type="scientific">Ectocarpus siliculosus</name>
    <name type="common">Brown alga</name>
    <name type="synonym">Conferva siliculosa</name>
    <dbReference type="NCBI Taxonomy" id="2880"/>
    <lineage>
        <taxon>Eukaryota</taxon>
        <taxon>Sar</taxon>
        <taxon>Stramenopiles</taxon>
        <taxon>Ochrophyta</taxon>
        <taxon>PX clade</taxon>
        <taxon>Phaeophyceae</taxon>
        <taxon>Ectocarpales</taxon>
        <taxon>Ectocarpaceae</taxon>
        <taxon>Ectocarpus</taxon>
    </lineage>
</organism>
<feature type="coiled-coil region" evidence="1">
    <location>
        <begin position="167"/>
        <end position="194"/>
    </location>
</feature>
<evidence type="ECO:0000313" key="4">
    <source>
        <dbReference type="Proteomes" id="UP000002630"/>
    </source>
</evidence>
<sequence length="315" mass="36274">MLSSSGRKVATTLSQGRSFGPVLQAGRQRKAAAIRLQCQLRRFFARREVDRRISHAAQRIRAATFIQRVYRARALQWSYAVKRAQLARERKIAKAKLGSSIKLQATWRMKQARYEVVVRRRAVSDIQRSTRGFLGRRRAAERKHALVTRIQRQYRRHRERMVILTALLAMRASREKKEERAREVERRFRALEEQRLGNTSGSEAIATPLDKRRAERAHKRLLRSKTNLTTPVRWCCYQVKDRRLWVVTQQNQAPKKPDVATTSFIARSQGSAEVRTRRRWPFGHSSRKPISSAGGRLGSGPGRIGGGQCRSQGIS</sequence>
<gene>
    <name evidence="3" type="ORF">Esi_0025_0032</name>
</gene>
<dbReference type="InterPro" id="IPR000048">
    <property type="entry name" value="IQ_motif_EF-hand-BS"/>
</dbReference>
<dbReference type="EMBL" id="FN648431">
    <property type="protein sequence ID" value="CBJ48510.1"/>
    <property type="molecule type" value="Genomic_DNA"/>
</dbReference>
<dbReference type="EMBL" id="FN649736">
    <property type="protein sequence ID" value="CBJ48510.1"/>
    <property type="molecule type" value="Genomic_DNA"/>
</dbReference>
<dbReference type="PROSITE" id="PS50096">
    <property type="entry name" value="IQ"/>
    <property type="match status" value="2"/>
</dbReference>
<protein>
    <submittedName>
        <fullName evidence="3">Uncharacterized protein</fullName>
    </submittedName>
</protein>
<dbReference type="SMART" id="SM00015">
    <property type="entry name" value="IQ"/>
    <property type="match status" value="4"/>
</dbReference>